<proteinExistence type="predicted"/>
<name>A0A2M4C938_9DIPT</name>
<reference evidence="2" key="1">
    <citation type="submission" date="2018-01" db="EMBL/GenBank/DDBJ databases">
        <title>An insight into the sialome of Amazonian anophelines.</title>
        <authorList>
            <person name="Ribeiro J.M."/>
            <person name="Scarpassa V."/>
            <person name="Calvo E."/>
        </authorList>
    </citation>
    <scope>NUCLEOTIDE SEQUENCE</scope>
    <source>
        <tissue evidence="2">Salivary glands</tissue>
    </source>
</reference>
<keyword evidence="1" id="KW-0732">Signal</keyword>
<evidence type="ECO:0000313" key="2">
    <source>
        <dbReference type="EMBL" id="MBW61837.1"/>
    </source>
</evidence>
<feature type="chain" id="PRO_5014630295" evidence="1">
    <location>
        <begin position="18"/>
        <end position="96"/>
    </location>
</feature>
<dbReference type="AlphaFoldDB" id="A0A2M4C938"/>
<accession>A0A2M4C938</accession>
<organism evidence="2">
    <name type="scientific">Anopheles marajoara</name>
    <dbReference type="NCBI Taxonomy" id="58244"/>
    <lineage>
        <taxon>Eukaryota</taxon>
        <taxon>Metazoa</taxon>
        <taxon>Ecdysozoa</taxon>
        <taxon>Arthropoda</taxon>
        <taxon>Hexapoda</taxon>
        <taxon>Insecta</taxon>
        <taxon>Pterygota</taxon>
        <taxon>Neoptera</taxon>
        <taxon>Endopterygota</taxon>
        <taxon>Diptera</taxon>
        <taxon>Nematocera</taxon>
        <taxon>Culicoidea</taxon>
        <taxon>Culicidae</taxon>
        <taxon>Anophelinae</taxon>
        <taxon>Anopheles</taxon>
    </lineage>
</organism>
<sequence>MVAQLLLVLLLVLEAAQDTMLHESLRAQMVLVPRRHHTTDHLARKYDEASIFCHTEETKHKNRGGIALSSHRDRAPVFRVHQPPWCVPPPSWTNWQ</sequence>
<dbReference type="EMBL" id="GGFJ01012696">
    <property type="protein sequence ID" value="MBW61837.1"/>
    <property type="molecule type" value="Transcribed_RNA"/>
</dbReference>
<feature type="signal peptide" evidence="1">
    <location>
        <begin position="1"/>
        <end position="17"/>
    </location>
</feature>
<evidence type="ECO:0000256" key="1">
    <source>
        <dbReference type="SAM" id="SignalP"/>
    </source>
</evidence>
<protein>
    <submittedName>
        <fullName evidence="2">Putative secreted protein</fullName>
    </submittedName>
</protein>